<dbReference type="Proteomes" id="UP001056708">
    <property type="component" value="Chromosome"/>
</dbReference>
<evidence type="ECO:0000313" key="1">
    <source>
        <dbReference type="EMBL" id="USR90319.1"/>
    </source>
</evidence>
<reference evidence="1" key="1">
    <citation type="submission" date="2022-06" db="EMBL/GenBank/DDBJ databases">
        <title>Genome sequence of Phormidium yuhuli AB48 isolated from an industrial photobioreactor environment.</title>
        <authorList>
            <person name="Qiu Y."/>
            <person name="Noonan A.J.C."/>
            <person name="Dofher K."/>
            <person name="Koch M."/>
            <person name="Kieft B."/>
            <person name="Lin X."/>
            <person name="Ziels R.M."/>
            <person name="Hallam S.J."/>
        </authorList>
    </citation>
    <scope>NUCLEOTIDE SEQUENCE</scope>
    <source>
        <strain evidence="1">AB48</strain>
    </source>
</reference>
<dbReference type="RefSeq" id="WP_252662343.1">
    <property type="nucleotide sequence ID" value="NZ_CP098611.1"/>
</dbReference>
<gene>
    <name evidence="1" type="ORF">NEA10_15935</name>
</gene>
<evidence type="ECO:0000313" key="2">
    <source>
        <dbReference type="Proteomes" id="UP001056708"/>
    </source>
</evidence>
<proteinExistence type="predicted"/>
<protein>
    <submittedName>
        <fullName evidence="1">Uncharacterized protein</fullName>
    </submittedName>
</protein>
<name>A0ABY5AMA6_9CYAN</name>
<sequence length="99" mass="10372">MHLPSQRVCGGFLFGVYICQNSGEDFDQPVGCEAKAVLDFAVVVCGNVAPLEDGDVRNERAIAEGTAEFEESVGALFGLSDGVDFVSETALQDAVLSLG</sequence>
<keyword evidence="2" id="KW-1185">Reference proteome</keyword>
<organism evidence="1 2">
    <name type="scientific">Phormidium yuhuli AB48</name>
    <dbReference type="NCBI Taxonomy" id="2940671"/>
    <lineage>
        <taxon>Bacteria</taxon>
        <taxon>Bacillati</taxon>
        <taxon>Cyanobacteriota</taxon>
        <taxon>Cyanophyceae</taxon>
        <taxon>Oscillatoriophycideae</taxon>
        <taxon>Oscillatoriales</taxon>
        <taxon>Oscillatoriaceae</taxon>
        <taxon>Phormidium</taxon>
        <taxon>Phormidium yuhuli</taxon>
    </lineage>
</organism>
<accession>A0ABY5AMA6</accession>
<dbReference type="EMBL" id="CP098611">
    <property type="protein sequence ID" value="USR90319.1"/>
    <property type="molecule type" value="Genomic_DNA"/>
</dbReference>